<keyword evidence="3" id="KW-1185">Reference proteome</keyword>
<dbReference type="Proteomes" id="UP001165267">
    <property type="component" value="Unassembled WGS sequence"/>
</dbReference>
<protein>
    <submittedName>
        <fullName evidence="2">tRNA (Adenosine(37)-N6)-threonylcarbamoyltransferase complex dimerization subunit type 1 TsaB</fullName>
        <ecNumber evidence="2">2.3.1.234</ecNumber>
    </submittedName>
</protein>
<keyword evidence="2" id="KW-0808">Transferase</keyword>
<dbReference type="InterPro" id="IPR000905">
    <property type="entry name" value="Gcp-like_dom"/>
</dbReference>
<evidence type="ECO:0000313" key="3">
    <source>
        <dbReference type="Proteomes" id="UP001165267"/>
    </source>
</evidence>
<comment type="caution">
    <text evidence="2">The sequence shown here is derived from an EMBL/GenBank/DDBJ whole genome shotgun (WGS) entry which is preliminary data.</text>
</comment>
<dbReference type="EMBL" id="JANKHG010000026">
    <property type="protein sequence ID" value="MCR2747562.1"/>
    <property type="molecule type" value="Genomic_DNA"/>
</dbReference>
<dbReference type="Pfam" id="PF00814">
    <property type="entry name" value="TsaD"/>
    <property type="match status" value="1"/>
</dbReference>
<sequence length="227" mass="24317">MTARFILAISTSSGVAKVAAVSQEGAELFSFDIVDYKSQSAQLLPLIQQHMQKANVDPSLCAAIAVDIGPGGFTSLRTACGIAQGLAVGWSVPTVPLTSFECMLPALMQAEPITVLMDARLNEIYAAKVHRTGQGTQWDLPPYLLPITELQNVSGLAVCDAHLHPQFPVPRAGVFLGAVSAVRLAQLAWQEFEAGRVSAPFDCQPLYVRDKVAQTTSERQALKHGAF</sequence>
<feature type="domain" description="Gcp-like" evidence="1">
    <location>
        <begin position="40"/>
        <end position="137"/>
    </location>
</feature>
<evidence type="ECO:0000313" key="2">
    <source>
        <dbReference type="EMBL" id="MCR2747562.1"/>
    </source>
</evidence>
<dbReference type="GO" id="GO:0061711">
    <property type="term" value="F:tRNA N(6)-L-threonylcarbamoyladenine synthase activity"/>
    <property type="evidence" value="ECO:0007669"/>
    <property type="project" value="UniProtKB-EC"/>
</dbReference>
<dbReference type="RefSeq" id="WP_257512782.1">
    <property type="nucleotide sequence ID" value="NZ_JANKHG010000026.1"/>
</dbReference>
<dbReference type="EC" id="2.3.1.234" evidence="2"/>
<dbReference type="InterPro" id="IPR022496">
    <property type="entry name" value="T6A_TsaB"/>
</dbReference>
<name>A0ABT1XJU5_9BURK</name>
<proteinExistence type="predicted"/>
<evidence type="ECO:0000259" key="1">
    <source>
        <dbReference type="Pfam" id="PF00814"/>
    </source>
</evidence>
<keyword evidence="2" id="KW-0012">Acyltransferase</keyword>
<accession>A0ABT1XJU5</accession>
<dbReference type="NCBIfam" id="TIGR03725">
    <property type="entry name" value="T6A_YeaZ"/>
    <property type="match status" value="1"/>
</dbReference>
<dbReference type="InterPro" id="IPR043129">
    <property type="entry name" value="ATPase_NBD"/>
</dbReference>
<dbReference type="SUPFAM" id="SSF53067">
    <property type="entry name" value="Actin-like ATPase domain"/>
    <property type="match status" value="2"/>
</dbReference>
<gene>
    <name evidence="2" type="primary">tsaB</name>
    <name evidence="2" type="ORF">NSP04_12975</name>
</gene>
<organism evidence="2 3">
    <name type="scientific">Limnobacter parvus</name>
    <dbReference type="NCBI Taxonomy" id="2939690"/>
    <lineage>
        <taxon>Bacteria</taxon>
        <taxon>Pseudomonadati</taxon>
        <taxon>Pseudomonadota</taxon>
        <taxon>Betaproteobacteria</taxon>
        <taxon>Burkholderiales</taxon>
        <taxon>Burkholderiaceae</taxon>
        <taxon>Limnobacter</taxon>
    </lineage>
</organism>
<dbReference type="Gene3D" id="3.30.420.40">
    <property type="match status" value="1"/>
</dbReference>
<reference evidence="2" key="1">
    <citation type="submission" date="2022-07" db="EMBL/GenBank/DDBJ databases">
        <authorList>
            <person name="Xamxidin M."/>
        </authorList>
    </citation>
    <scope>NUCLEOTIDE SEQUENCE</scope>
    <source>
        <strain evidence="2">YS8-69</strain>
    </source>
</reference>